<reference evidence="1" key="1">
    <citation type="journal article" date="2014" name="Front. Microbiol.">
        <title>High frequency of phylogenetically diverse reductive dehalogenase-homologous genes in deep subseafloor sedimentary metagenomes.</title>
        <authorList>
            <person name="Kawai M."/>
            <person name="Futagami T."/>
            <person name="Toyoda A."/>
            <person name="Takaki Y."/>
            <person name="Nishi S."/>
            <person name="Hori S."/>
            <person name="Arai W."/>
            <person name="Tsubouchi T."/>
            <person name="Morono Y."/>
            <person name="Uchiyama I."/>
            <person name="Ito T."/>
            <person name="Fujiyama A."/>
            <person name="Inagaki F."/>
            <person name="Takami H."/>
        </authorList>
    </citation>
    <scope>NUCLEOTIDE SEQUENCE</scope>
    <source>
        <strain evidence="1">Expedition CK06-06</strain>
    </source>
</reference>
<sequence length="179" mass="20994">NVVFEEKLVGTWVDDPNSPENTWEFERIDEPRNAYKLIFSDNKGKKGSFVAHLVKLQNRLFLDVYPDELPWEPDDPNEVKRLYNSFFLIPAHTFMRIDSIEPQLKMRLTDDDKMKKLLEEDPNAVKHTSIENKLILTASTKELQAFVLKYADDERVFANEVVLNRRETEKTNILKAIEP</sequence>
<protein>
    <submittedName>
        <fullName evidence="1">Uncharacterized protein</fullName>
    </submittedName>
</protein>
<proteinExistence type="predicted"/>
<feature type="non-terminal residue" evidence="1">
    <location>
        <position position="1"/>
    </location>
</feature>
<name>X0RWL5_9ZZZZ</name>
<organism evidence="1">
    <name type="scientific">marine sediment metagenome</name>
    <dbReference type="NCBI Taxonomy" id="412755"/>
    <lineage>
        <taxon>unclassified sequences</taxon>
        <taxon>metagenomes</taxon>
        <taxon>ecological metagenomes</taxon>
    </lineage>
</organism>
<accession>X0RWL5</accession>
<comment type="caution">
    <text evidence="1">The sequence shown here is derived from an EMBL/GenBank/DDBJ whole genome shotgun (WGS) entry which is preliminary data.</text>
</comment>
<gene>
    <name evidence="1" type="ORF">S01H1_05398</name>
</gene>
<evidence type="ECO:0000313" key="1">
    <source>
        <dbReference type="EMBL" id="GAF73214.1"/>
    </source>
</evidence>
<dbReference type="AlphaFoldDB" id="X0RWL5"/>
<dbReference type="EMBL" id="BARS01002814">
    <property type="protein sequence ID" value="GAF73214.1"/>
    <property type="molecule type" value="Genomic_DNA"/>
</dbReference>